<dbReference type="SUPFAM" id="SSF46785">
    <property type="entry name" value="Winged helix' DNA-binding domain"/>
    <property type="match status" value="1"/>
</dbReference>
<evidence type="ECO:0000256" key="6">
    <source>
        <dbReference type="ARBA" id="ARBA00022517"/>
    </source>
</evidence>
<evidence type="ECO:0000256" key="11">
    <source>
        <dbReference type="ARBA" id="ARBA00022741"/>
    </source>
</evidence>
<keyword evidence="6" id="KW-0690">Ribosome biogenesis</keyword>
<dbReference type="GO" id="GO:0004674">
    <property type="term" value="F:protein serine/threonine kinase activity"/>
    <property type="evidence" value="ECO:0007669"/>
    <property type="project" value="UniProtKB-KW"/>
</dbReference>
<reference evidence="23" key="1">
    <citation type="submission" date="2011-05" db="EMBL/GenBank/DDBJ databases">
        <authorList>
            <person name="Richards S.R."/>
            <person name="Qu J."/>
            <person name="Jiang H."/>
            <person name="Jhangiani S.N."/>
            <person name="Agravi P."/>
            <person name="Goodspeed R."/>
            <person name="Gross S."/>
            <person name="Mandapat C."/>
            <person name="Jackson L."/>
            <person name="Mathew T."/>
            <person name="Pu L."/>
            <person name="Thornton R."/>
            <person name="Saada N."/>
            <person name="Wilczek-Boney K.B."/>
            <person name="Lee S."/>
            <person name="Kovar C."/>
            <person name="Wu Y."/>
            <person name="Scherer S.E."/>
            <person name="Worley K.C."/>
            <person name="Muzny D.M."/>
            <person name="Gibbs R."/>
        </authorList>
    </citation>
    <scope>NUCLEOTIDE SEQUENCE</scope>
    <source>
        <strain evidence="23">Brora</strain>
    </source>
</reference>
<keyword evidence="5" id="KW-0963">Cytoplasm</keyword>
<dbReference type="GO" id="GO:0005634">
    <property type="term" value="C:nucleus"/>
    <property type="evidence" value="ECO:0007669"/>
    <property type="project" value="TreeGrafter"/>
</dbReference>
<keyword evidence="13" id="KW-0067">ATP-binding</keyword>
<keyword evidence="23" id="KW-1185">Reference proteome</keyword>
<evidence type="ECO:0000256" key="14">
    <source>
        <dbReference type="ARBA" id="ARBA00022842"/>
    </source>
</evidence>
<evidence type="ECO:0000256" key="7">
    <source>
        <dbReference type="ARBA" id="ARBA00022527"/>
    </source>
</evidence>
<keyword evidence="11" id="KW-0547">Nucleotide-binding</keyword>
<evidence type="ECO:0000256" key="8">
    <source>
        <dbReference type="ARBA" id="ARBA00022553"/>
    </source>
</evidence>
<dbReference type="InterPro" id="IPR000687">
    <property type="entry name" value="RIO_kinase"/>
</dbReference>
<dbReference type="CDD" id="cd05144">
    <property type="entry name" value="RIO2_C"/>
    <property type="match status" value="1"/>
</dbReference>
<sequence>MGKLNLKFIRYISEEHFRILTAIEMGMKNHELVPGALVAKIASLRGGGCHQLLRDLTGNKLCVYERGKRYDGFRLTNLGYDYLAFRVLTKRSVLTSVGNQIGVGKESDVYVVANDEGEQLCMKLHRLGRTSFRKLKEKRDYHKHRKNTSWLYLSRLAAVREFAYMKALYDRKFPVPKPADFNRHCVIMELVGGHPLCQIRDINDPANLYDELMSLIVNLANHGVIHGDFNEFNIMIDSNNKPTLIDFPQMVSSSHLNAQWFFDRDVNCIREFFKKRFNYESELWPSFSDIVREDKIDVEIEASGFIKTMEPELVEEDKEELLNMEGVSLEKDVQALKLEDAATCDEDNDICDGHNDNDNGICDGDNDNEDAISEACHAPDDTTSTCSTMSREWVRSKVKQSLARRSKKEHRRIVAKGEASAVTRNRRTNIEIIRESLLSD</sequence>
<evidence type="ECO:0000256" key="16">
    <source>
        <dbReference type="ARBA" id="ARBA00048679"/>
    </source>
</evidence>
<comment type="similarity">
    <text evidence="3">Belongs to the protein kinase superfamily. RIO-type Ser/Thr kinase family.</text>
</comment>
<comment type="subcellular location">
    <subcellularLocation>
        <location evidence="2">Cytoplasm</location>
    </subcellularLocation>
</comment>
<dbReference type="PANTHER" id="PTHR45852:SF1">
    <property type="entry name" value="SERINE_THREONINE-PROTEIN KINASE RIO2"/>
    <property type="match status" value="1"/>
</dbReference>
<dbReference type="Gene3D" id="1.10.510.10">
    <property type="entry name" value="Transferase(Phosphotransferase) domain 1"/>
    <property type="match status" value="1"/>
</dbReference>
<accession>T1JBB8</accession>
<evidence type="ECO:0000256" key="17">
    <source>
        <dbReference type="ARBA" id="ARBA00064676"/>
    </source>
</evidence>
<evidence type="ECO:0000256" key="10">
    <source>
        <dbReference type="ARBA" id="ARBA00022723"/>
    </source>
</evidence>
<proteinExistence type="inferred from homology"/>
<dbReference type="SMART" id="SM00090">
    <property type="entry name" value="RIO"/>
    <property type="match status" value="1"/>
</dbReference>
<evidence type="ECO:0000256" key="4">
    <source>
        <dbReference type="ARBA" id="ARBA00012513"/>
    </source>
</evidence>
<dbReference type="OMA" id="MIHHENT"/>
<dbReference type="Pfam" id="PF09202">
    <property type="entry name" value="Rio2_N"/>
    <property type="match status" value="1"/>
</dbReference>
<organism evidence="22 23">
    <name type="scientific">Strigamia maritima</name>
    <name type="common">European centipede</name>
    <name type="synonym">Geophilus maritimus</name>
    <dbReference type="NCBI Taxonomy" id="126957"/>
    <lineage>
        <taxon>Eukaryota</taxon>
        <taxon>Metazoa</taxon>
        <taxon>Ecdysozoa</taxon>
        <taxon>Arthropoda</taxon>
        <taxon>Myriapoda</taxon>
        <taxon>Chilopoda</taxon>
        <taxon>Pleurostigmophora</taxon>
        <taxon>Geophilomorpha</taxon>
        <taxon>Linotaeniidae</taxon>
        <taxon>Strigamia</taxon>
    </lineage>
</organism>
<dbReference type="EMBL" id="JH432010">
    <property type="status" value="NOT_ANNOTATED_CDS"/>
    <property type="molecule type" value="Genomic_DNA"/>
</dbReference>
<dbReference type="Pfam" id="PF01163">
    <property type="entry name" value="RIO1"/>
    <property type="match status" value="1"/>
</dbReference>
<dbReference type="SUPFAM" id="SSF56112">
    <property type="entry name" value="Protein kinase-like (PK-like)"/>
    <property type="match status" value="1"/>
</dbReference>
<evidence type="ECO:0000256" key="12">
    <source>
        <dbReference type="ARBA" id="ARBA00022777"/>
    </source>
</evidence>
<dbReference type="FunFam" id="1.10.10.10:FF:000053">
    <property type="entry name" value="Serine/threonine-protein kinase RIO2"/>
    <property type="match status" value="1"/>
</dbReference>
<dbReference type="FunFam" id="3.30.200.20:FF:000052">
    <property type="entry name" value="Serine/threonine-protein kinase RIO2"/>
    <property type="match status" value="1"/>
</dbReference>
<evidence type="ECO:0000256" key="9">
    <source>
        <dbReference type="ARBA" id="ARBA00022679"/>
    </source>
</evidence>
<dbReference type="AlphaFoldDB" id="T1JBB8"/>
<comment type="catalytic activity">
    <reaction evidence="15">
        <text>L-threonyl-[protein] + ATP = O-phospho-L-threonyl-[protein] + ADP + H(+)</text>
        <dbReference type="Rhea" id="RHEA:46608"/>
        <dbReference type="Rhea" id="RHEA-COMP:11060"/>
        <dbReference type="Rhea" id="RHEA-COMP:11605"/>
        <dbReference type="ChEBI" id="CHEBI:15378"/>
        <dbReference type="ChEBI" id="CHEBI:30013"/>
        <dbReference type="ChEBI" id="CHEBI:30616"/>
        <dbReference type="ChEBI" id="CHEBI:61977"/>
        <dbReference type="ChEBI" id="CHEBI:456216"/>
        <dbReference type="EC" id="2.7.11.1"/>
    </reaction>
</comment>
<dbReference type="InterPro" id="IPR011009">
    <property type="entry name" value="Kinase-like_dom_sf"/>
</dbReference>
<evidence type="ECO:0000256" key="1">
    <source>
        <dbReference type="ARBA" id="ARBA00001946"/>
    </source>
</evidence>
<dbReference type="InterPro" id="IPR015285">
    <property type="entry name" value="RIO2_wHTH_N"/>
</dbReference>
<dbReference type="GO" id="GO:0005829">
    <property type="term" value="C:cytosol"/>
    <property type="evidence" value="ECO:0007669"/>
    <property type="project" value="TreeGrafter"/>
</dbReference>
<evidence type="ECO:0000256" key="2">
    <source>
        <dbReference type="ARBA" id="ARBA00004496"/>
    </source>
</evidence>
<dbReference type="eggNOG" id="KOG2268">
    <property type="taxonomic scope" value="Eukaryota"/>
</dbReference>
<dbReference type="Proteomes" id="UP000014500">
    <property type="component" value="Unassembled WGS sequence"/>
</dbReference>
<dbReference type="GO" id="GO:0030490">
    <property type="term" value="P:maturation of SSU-rRNA"/>
    <property type="evidence" value="ECO:0007669"/>
    <property type="project" value="TreeGrafter"/>
</dbReference>
<dbReference type="FunFam" id="1.10.510.10:FF:000307">
    <property type="entry name" value="Serine/threonine-protein kinase RIO2"/>
    <property type="match status" value="1"/>
</dbReference>
<dbReference type="InterPro" id="IPR018934">
    <property type="entry name" value="RIO_dom"/>
</dbReference>
<evidence type="ECO:0000259" key="21">
    <source>
        <dbReference type="SMART" id="SM00090"/>
    </source>
</evidence>
<keyword evidence="9" id="KW-0808">Transferase</keyword>
<dbReference type="InterPro" id="IPR036388">
    <property type="entry name" value="WH-like_DNA-bd_sf"/>
</dbReference>
<dbReference type="InterPro" id="IPR036390">
    <property type="entry name" value="WH_DNA-bd_sf"/>
</dbReference>
<dbReference type="HOGENOM" id="CLU_018693_0_3_1"/>
<dbReference type="GO" id="GO:0030688">
    <property type="term" value="C:preribosome, small subunit precursor"/>
    <property type="evidence" value="ECO:0007669"/>
    <property type="project" value="TreeGrafter"/>
</dbReference>
<protein>
    <recommendedName>
        <fullName evidence="18">Serine/threonine-protein kinase RIO2</fullName>
        <ecNumber evidence="4">2.7.11.1</ecNumber>
    </recommendedName>
    <alternativeName>
        <fullName evidence="20">RIO kinase 2</fullName>
    </alternativeName>
    <alternativeName>
        <fullName evidence="19">Serine/threonine-protein kinase rio2</fullName>
    </alternativeName>
</protein>
<evidence type="ECO:0000256" key="18">
    <source>
        <dbReference type="ARBA" id="ARBA00068353"/>
    </source>
</evidence>
<evidence type="ECO:0000313" key="22">
    <source>
        <dbReference type="EnsemblMetazoa" id="SMAR011058-PA"/>
    </source>
</evidence>
<comment type="catalytic activity">
    <reaction evidence="16">
        <text>L-seryl-[protein] + ATP = O-phospho-L-seryl-[protein] + ADP + H(+)</text>
        <dbReference type="Rhea" id="RHEA:17989"/>
        <dbReference type="Rhea" id="RHEA-COMP:9863"/>
        <dbReference type="Rhea" id="RHEA-COMP:11604"/>
        <dbReference type="ChEBI" id="CHEBI:15378"/>
        <dbReference type="ChEBI" id="CHEBI:29999"/>
        <dbReference type="ChEBI" id="CHEBI:30616"/>
        <dbReference type="ChEBI" id="CHEBI:83421"/>
        <dbReference type="ChEBI" id="CHEBI:456216"/>
        <dbReference type="EC" id="2.7.11.1"/>
    </reaction>
</comment>
<dbReference type="GO" id="GO:0046872">
    <property type="term" value="F:metal ion binding"/>
    <property type="evidence" value="ECO:0007669"/>
    <property type="project" value="UniProtKB-KW"/>
</dbReference>
<dbReference type="PROSITE" id="PS01245">
    <property type="entry name" value="RIO1"/>
    <property type="match status" value="1"/>
</dbReference>
<dbReference type="Gene3D" id="1.10.10.10">
    <property type="entry name" value="Winged helix-like DNA-binding domain superfamily/Winged helix DNA-binding domain"/>
    <property type="match status" value="1"/>
</dbReference>
<dbReference type="Gene3D" id="3.30.200.20">
    <property type="entry name" value="Phosphorylase Kinase, domain 1"/>
    <property type="match status" value="1"/>
</dbReference>
<evidence type="ECO:0000256" key="5">
    <source>
        <dbReference type="ARBA" id="ARBA00022490"/>
    </source>
</evidence>
<keyword evidence="12" id="KW-0418">Kinase</keyword>
<dbReference type="PANTHER" id="PTHR45852">
    <property type="entry name" value="SER/THR-PROTEIN KINASE RIO2"/>
    <property type="match status" value="1"/>
</dbReference>
<dbReference type="EnsemblMetazoa" id="SMAR011058-RA">
    <property type="protein sequence ID" value="SMAR011058-PA"/>
    <property type="gene ID" value="SMAR011058"/>
</dbReference>
<evidence type="ECO:0000256" key="13">
    <source>
        <dbReference type="ARBA" id="ARBA00022840"/>
    </source>
</evidence>
<comment type="subunit">
    <text evidence="17">Associated with late 40S pre-ribosomal particles. Interacts with PLK1 (via its N-terminus).</text>
</comment>
<name>T1JBB8_STRMM</name>
<dbReference type="PhylomeDB" id="T1JBB8"/>
<dbReference type="EC" id="2.7.11.1" evidence="4"/>
<dbReference type="GO" id="GO:0005524">
    <property type="term" value="F:ATP binding"/>
    <property type="evidence" value="ECO:0007669"/>
    <property type="project" value="UniProtKB-KW"/>
</dbReference>
<keyword evidence="14" id="KW-0460">Magnesium</keyword>
<keyword evidence="8" id="KW-0597">Phosphoprotein</keyword>
<dbReference type="STRING" id="126957.T1JBB8"/>
<dbReference type="InterPro" id="IPR018935">
    <property type="entry name" value="RIO_kinase_CS"/>
</dbReference>
<evidence type="ECO:0000256" key="19">
    <source>
        <dbReference type="ARBA" id="ARBA00068837"/>
    </source>
</evidence>
<dbReference type="InterPro" id="IPR030484">
    <property type="entry name" value="Rio2"/>
</dbReference>
<feature type="domain" description="RIO kinase" evidence="21">
    <location>
        <begin position="66"/>
        <end position="289"/>
    </location>
</feature>
<evidence type="ECO:0000313" key="23">
    <source>
        <dbReference type="Proteomes" id="UP000014500"/>
    </source>
</evidence>
<evidence type="ECO:0000256" key="20">
    <source>
        <dbReference type="ARBA" id="ARBA00076005"/>
    </source>
</evidence>
<keyword evidence="7" id="KW-0723">Serine/threonine-protein kinase</keyword>
<reference evidence="22" key="2">
    <citation type="submission" date="2015-02" db="UniProtKB">
        <authorList>
            <consortium name="EnsemblMetazoa"/>
        </authorList>
    </citation>
    <scope>IDENTIFICATION</scope>
</reference>
<comment type="cofactor">
    <cofactor evidence="1">
        <name>Mg(2+)</name>
        <dbReference type="ChEBI" id="CHEBI:18420"/>
    </cofactor>
</comment>
<evidence type="ECO:0000256" key="3">
    <source>
        <dbReference type="ARBA" id="ARBA00009196"/>
    </source>
</evidence>
<evidence type="ECO:0000256" key="15">
    <source>
        <dbReference type="ARBA" id="ARBA00047899"/>
    </source>
</evidence>
<keyword evidence="10" id="KW-0479">Metal-binding</keyword>